<dbReference type="SUPFAM" id="SSF52402">
    <property type="entry name" value="Adenine nucleotide alpha hydrolases-like"/>
    <property type="match status" value="1"/>
</dbReference>
<dbReference type="Proteomes" id="UP000009011">
    <property type="component" value="Chromosome"/>
</dbReference>
<dbReference type="CDD" id="cd00553">
    <property type="entry name" value="NAD_synthase"/>
    <property type="match status" value="1"/>
</dbReference>
<evidence type="ECO:0000259" key="12">
    <source>
        <dbReference type="PROSITE" id="PS50263"/>
    </source>
</evidence>
<evidence type="ECO:0000256" key="3">
    <source>
        <dbReference type="ARBA" id="ARBA00022598"/>
    </source>
</evidence>
<comment type="similarity">
    <text evidence="10">Belongs to the NAD synthetase family.</text>
</comment>
<dbReference type="PATRIC" id="fig|1191523.3.peg.2090"/>
<keyword evidence="5 7" id="KW-0067">ATP-binding</keyword>
<keyword evidence="3 7" id="KW-0436">Ligase</keyword>
<evidence type="ECO:0000256" key="6">
    <source>
        <dbReference type="ARBA" id="ARBA00023027"/>
    </source>
</evidence>
<dbReference type="PANTHER" id="PTHR23090:SF9">
    <property type="entry name" value="GLUTAMINE-DEPENDENT NAD(+) SYNTHETASE"/>
    <property type="match status" value="1"/>
</dbReference>
<evidence type="ECO:0000256" key="2">
    <source>
        <dbReference type="ARBA" id="ARBA00007145"/>
    </source>
</evidence>
<dbReference type="PIRSF" id="PIRSF006630">
    <property type="entry name" value="NADS_GAT"/>
    <property type="match status" value="1"/>
</dbReference>
<dbReference type="InterPro" id="IPR000132">
    <property type="entry name" value="Nitrilase/CN_hydratase_CS"/>
</dbReference>
<dbReference type="SUPFAM" id="SSF56317">
    <property type="entry name" value="Carbon-nitrogen hydrolase"/>
    <property type="match status" value="1"/>
</dbReference>
<dbReference type="OrthoDB" id="9803818at2"/>
<keyword evidence="14" id="KW-1185">Reference proteome</keyword>
<dbReference type="GO" id="GO:0003952">
    <property type="term" value="F:NAD+ synthase (glutamine-hydrolyzing) activity"/>
    <property type="evidence" value="ECO:0007669"/>
    <property type="project" value="UniProtKB-UniRule"/>
</dbReference>
<feature type="active site" description="Proton acceptor; for glutaminase activity" evidence="7">
    <location>
        <position position="41"/>
    </location>
</feature>
<dbReference type="RefSeq" id="WP_014856639.1">
    <property type="nucleotide sequence ID" value="NC_018178.1"/>
</dbReference>
<name>I6YX89_MELRP</name>
<feature type="binding site" evidence="7">
    <location>
        <position position="378"/>
    </location>
    <ligand>
        <name>deamido-NAD(+)</name>
        <dbReference type="ChEBI" id="CHEBI:58437"/>
        <note>ligand shared between two neighboring subunits</note>
    </ligand>
</feature>
<dbReference type="KEGG" id="mro:MROS_1975"/>
<evidence type="ECO:0000313" key="14">
    <source>
        <dbReference type="Proteomes" id="UP000009011"/>
    </source>
</evidence>
<comment type="catalytic activity">
    <reaction evidence="7 8">
        <text>deamido-NAD(+) + L-glutamine + ATP + H2O = L-glutamate + AMP + diphosphate + NAD(+) + H(+)</text>
        <dbReference type="Rhea" id="RHEA:24384"/>
        <dbReference type="ChEBI" id="CHEBI:15377"/>
        <dbReference type="ChEBI" id="CHEBI:15378"/>
        <dbReference type="ChEBI" id="CHEBI:29985"/>
        <dbReference type="ChEBI" id="CHEBI:30616"/>
        <dbReference type="ChEBI" id="CHEBI:33019"/>
        <dbReference type="ChEBI" id="CHEBI:57540"/>
        <dbReference type="ChEBI" id="CHEBI:58359"/>
        <dbReference type="ChEBI" id="CHEBI:58437"/>
        <dbReference type="ChEBI" id="CHEBI:456215"/>
        <dbReference type="EC" id="6.3.5.1"/>
    </reaction>
</comment>
<feature type="active site" description="For glutaminase activity" evidence="7">
    <location>
        <position position="113"/>
    </location>
</feature>
<dbReference type="FunFam" id="3.40.50.620:FF:000106">
    <property type="entry name" value="Glutamine-dependent NAD(+) synthetase"/>
    <property type="match status" value="1"/>
</dbReference>
<feature type="binding site" evidence="7">
    <location>
        <position position="517"/>
    </location>
    <ligand>
        <name>deamido-NAD(+)</name>
        <dbReference type="ChEBI" id="CHEBI:58437"/>
        <note>ligand shared between two neighboring subunits</note>
    </ligand>
</feature>
<reference evidence="13 14" key="1">
    <citation type="journal article" date="2013" name="PLoS ONE">
        <title>Genomic analysis of Melioribacter roseus, facultatively anaerobic organotrophic bacterium representing a novel deep lineage within Bacteriodetes/Chlorobi group.</title>
        <authorList>
            <person name="Kadnikov V.V."/>
            <person name="Mardanov A.V."/>
            <person name="Podosokorskaya O.A."/>
            <person name="Gavrilov S.N."/>
            <person name="Kublanov I.V."/>
            <person name="Beletsky A.V."/>
            <person name="Bonch-Osmolovskaya E.A."/>
            <person name="Ravin N.V."/>
        </authorList>
    </citation>
    <scope>NUCLEOTIDE SEQUENCE [LARGE SCALE GENOMIC DNA]</scope>
    <source>
        <strain evidence="14">JCM 17771 / P3M-2</strain>
    </source>
</reference>
<evidence type="ECO:0000256" key="7">
    <source>
        <dbReference type="HAMAP-Rule" id="MF_02090"/>
    </source>
</evidence>
<dbReference type="InterPro" id="IPR014445">
    <property type="entry name" value="Gln-dep_NAD_synthase"/>
</dbReference>
<sequence>MKIAVFQANPVIGDLEGNKEKIIRGYKKATEEGADLVIFPELFLPGYPPLDLVEKEEFRNAVSQCAHEIANKTGDVGLIFGSITEDYQEVVGTGVYNSALLCYDGKIQFVQSKSLIPNYDVFDEVRYFEPAKKIQVHHFKDEILGISVCEDIWNDADYWKKRRYEIDPVQRQVDLGASLLINISASPYAYGKRKQKYEMLNVLTRNDRIPLVYVCCVGAQTDLIFDGASMCFDDNGRLCMMGKTYEEDYFIYDTAVNYNEVTNIESSFEKEALDALVMGLRDYGRKTGFQKALVGLSGGIDSALVTYIAVQAFGNENVHVVLMPSQYSSRGSIDDSLKLIENLGISHNIISIQPVYDKILEMLDVVFEGKPRDVTEENIQARIRGIYLMAVANKFGYMLCTTGNKSELAVGYSTLYGDMCGALEVIGDVYKTQVYKLAKYINRNAEIIPVEIITKAPSAELRPDQKDQDTLPPYEILDRILQLYLEEQKEINEINEEINDYETVYKVLRMVDLNEFKRKQAPPVLRISTKAFGYGRRYPIVQGWRK</sequence>
<proteinExistence type="inferred from homology"/>
<dbReference type="GO" id="GO:0009435">
    <property type="term" value="P:NAD+ biosynthetic process"/>
    <property type="evidence" value="ECO:0007669"/>
    <property type="project" value="UniProtKB-UniRule"/>
</dbReference>
<dbReference type="Pfam" id="PF02540">
    <property type="entry name" value="NAD_synthase"/>
    <property type="match status" value="1"/>
</dbReference>
<dbReference type="Gene3D" id="3.60.110.10">
    <property type="entry name" value="Carbon-nitrogen hydrolase"/>
    <property type="match status" value="1"/>
</dbReference>
<keyword evidence="11" id="KW-0175">Coiled coil</keyword>
<dbReference type="InterPro" id="IPR003694">
    <property type="entry name" value="NAD_synthase"/>
</dbReference>
<feature type="active site" description="Proton acceptor" evidence="9">
    <location>
        <position position="41"/>
    </location>
</feature>
<feature type="binding site" evidence="7">
    <location>
        <position position="192"/>
    </location>
    <ligand>
        <name>L-glutamine</name>
        <dbReference type="ChEBI" id="CHEBI:58359"/>
    </ligand>
</feature>
<evidence type="ECO:0000256" key="4">
    <source>
        <dbReference type="ARBA" id="ARBA00022741"/>
    </source>
</evidence>
<dbReference type="NCBIfam" id="TIGR00552">
    <property type="entry name" value="nadE"/>
    <property type="match status" value="1"/>
</dbReference>
<comment type="similarity">
    <text evidence="2 7 8">In the C-terminal section; belongs to the NAD synthetase family.</text>
</comment>
<dbReference type="EC" id="6.3.5.1" evidence="7 8"/>
<keyword evidence="6 7" id="KW-0520">NAD</keyword>
<evidence type="ECO:0000256" key="10">
    <source>
        <dbReference type="RuleBase" id="RU003811"/>
    </source>
</evidence>
<dbReference type="HAMAP" id="MF_02090">
    <property type="entry name" value="NadE_glutamine_dep"/>
    <property type="match status" value="1"/>
</dbReference>
<evidence type="ECO:0000256" key="11">
    <source>
        <dbReference type="SAM" id="Coils"/>
    </source>
</evidence>
<feature type="binding site" evidence="7">
    <location>
        <position position="186"/>
    </location>
    <ligand>
        <name>L-glutamine</name>
        <dbReference type="ChEBI" id="CHEBI:58359"/>
    </ligand>
</feature>
<dbReference type="Gene3D" id="3.40.50.620">
    <property type="entry name" value="HUPs"/>
    <property type="match status" value="1"/>
</dbReference>
<protein>
    <recommendedName>
        <fullName evidence="7 8">Glutamine-dependent NAD(+) synthetase</fullName>
        <ecNumber evidence="7 8">6.3.5.1</ecNumber>
    </recommendedName>
    <alternativeName>
        <fullName evidence="7 8">NAD(+) synthase [glutamine-hydrolyzing]</fullName>
    </alternativeName>
</protein>
<feature type="binding site" evidence="7">
    <location>
        <position position="119"/>
    </location>
    <ligand>
        <name>L-glutamine</name>
        <dbReference type="ChEBI" id="CHEBI:58359"/>
    </ligand>
</feature>
<evidence type="ECO:0000256" key="1">
    <source>
        <dbReference type="ARBA" id="ARBA00005188"/>
    </source>
</evidence>
<dbReference type="eggNOG" id="COG0171">
    <property type="taxonomic scope" value="Bacteria"/>
</dbReference>
<dbReference type="PROSITE" id="PS50263">
    <property type="entry name" value="CN_HYDROLASE"/>
    <property type="match status" value="1"/>
</dbReference>
<dbReference type="InterPro" id="IPR036526">
    <property type="entry name" value="C-N_Hydrolase_sf"/>
</dbReference>
<dbReference type="CDD" id="cd07570">
    <property type="entry name" value="GAT_Gln-NAD-synth"/>
    <property type="match status" value="1"/>
</dbReference>
<feature type="domain" description="CN hydrolase" evidence="12">
    <location>
        <begin position="1"/>
        <end position="263"/>
    </location>
</feature>
<feature type="coiled-coil region" evidence="11">
    <location>
        <begin position="477"/>
        <end position="504"/>
    </location>
</feature>
<dbReference type="Pfam" id="PF00795">
    <property type="entry name" value="CN_hydrolase"/>
    <property type="match status" value="1"/>
</dbReference>
<feature type="binding site" evidence="7">
    <location>
        <position position="407"/>
    </location>
    <ligand>
        <name>deamido-NAD(+)</name>
        <dbReference type="ChEBI" id="CHEBI:58437"/>
        <note>ligand shared between two neighboring subunits</note>
    </ligand>
</feature>
<dbReference type="GO" id="GO:0005737">
    <property type="term" value="C:cytoplasm"/>
    <property type="evidence" value="ECO:0007669"/>
    <property type="project" value="InterPro"/>
</dbReference>
<dbReference type="EMBL" id="CP003557">
    <property type="protein sequence ID" value="AFN75207.1"/>
    <property type="molecule type" value="Genomic_DNA"/>
</dbReference>
<dbReference type="PANTHER" id="PTHR23090">
    <property type="entry name" value="NH 3 /GLUTAMINE-DEPENDENT NAD + SYNTHETASE"/>
    <property type="match status" value="1"/>
</dbReference>
<dbReference type="UniPathway" id="UPA00253">
    <property type="reaction ID" value="UER00334"/>
</dbReference>
<gene>
    <name evidence="7" type="primary">nadE</name>
    <name evidence="13" type="ordered locus">MROS_1975</name>
</gene>
<dbReference type="InterPro" id="IPR014729">
    <property type="entry name" value="Rossmann-like_a/b/a_fold"/>
</dbReference>
<dbReference type="GO" id="GO:0005524">
    <property type="term" value="F:ATP binding"/>
    <property type="evidence" value="ECO:0007669"/>
    <property type="project" value="UniProtKB-UniRule"/>
</dbReference>
<comment type="caution">
    <text evidence="7">Lacks conserved residue(s) required for the propagation of feature annotation.</text>
</comment>
<comment type="pathway">
    <text evidence="1 7 8">Cofactor biosynthesis; NAD(+) biosynthesis; NAD(+) from deamido-NAD(+) (L-Gln route): step 1/1.</text>
</comment>
<keyword evidence="4 7" id="KW-0547">Nucleotide-binding</keyword>
<dbReference type="GO" id="GO:0008795">
    <property type="term" value="F:NAD+ synthase activity"/>
    <property type="evidence" value="ECO:0007669"/>
    <property type="project" value="UniProtKB-UniRule"/>
</dbReference>
<dbReference type="NCBIfam" id="NF010588">
    <property type="entry name" value="PRK13981.1"/>
    <property type="match status" value="1"/>
</dbReference>
<dbReference type="eggNOG" id="COG0388">
    <property type="taxonomic scope" value="Bacteria"/>
</dbReference>
<dbReference type="STRING" id="1191523.MROS_1975"/>
<dbReference type="AlphaFoldDB" id="I6YX89"/>
<feature type="binding site" evidence="7">
    <location>
        <begin position="295"/>
        <end position="302"/>
    </location>
    <ligand>
        <name>ATP</name>
        <dbReference type="ChEBI" id="CHEBI:30616"/>
    </ligand>
</feature>
<dbReference type="PROSITE" id="PS00920">
    <property type="entry name" value="NITRIL_CHT_1"/>
    <property type="match status" value="1"/>
</dbReference>
<evidence type="ECO:0000256" key="5">
    <source>
        <dbReference type="ARBA" id="ARBA00022840"/>
    </source>
</evidence>
<evidence type="ECO:0000256" key="8">
    <source>
        <dbReference type="PIRNR" id="PIRNR006630"/>
    </source>
</evidence>
<accession>I6YX89</accession>
<dbReference type="InterPro" id="IPR022310">
    <property type="entry name" value="NAD/GMP_synthase"/>
</dbReference>
<evidence type="ECO:0000256" key="9">
    <source>
        <dbReference type="PROSITE-ProRule" id="PRU10139"/>
    </source>
</evidence>
<dbReference type="HOGENOM" id="CLU_022313_2_0_10"/>
<feature type="binding site" evidence="7">
    <location>
        <position position="402"/>
    </location>
    <ligand>
        <name>ATP</name>
        <dbReference type="ChEBI" id="CHEBI:30616"/>
    </ligand>
</feature>
<dbReference type="GO" id="GO:0004359">
    <property type="term" value="F:glutaminase activity"/>
    <property type="evidence" value="ECO:0007669"/>
    <property type="project" value="InterPro"/>
</dbReference>
<evidence type="ECO:0000313" key="13">
    <source>
        <dbReference type="EMBL" id="AFN75207.1"/>
    </source>
</evidence>
<comment type="function">
    <text evidence="7">Catalyzes the ATP-dependent amidation of deamido-NAD to form NAD. Uses L-glutamine as a nitrogen source.</text>
</comment>
<dbReference type="InterPro" id="IPR003010">
    <property type="entry name" value="C-N_Hydrolase"/>
</dbReference>
<organism evidence="13 14">
    <name type="scientific">Melioribacter roseus (strain DSM 23840 / JCM 17771 / VKM B-2668 / P3M-2)</name>
    <dbReference type="NCBI Taxonomy" id="1191523"/>
    <lineage>
        <taxon>Bacteria</taxon>
        <taxon>Pseudomonadati</taxon>
        <taxon>Ignavibacteriota</taxon>
        <taxon>Ignavibacteria</taxon>
        <taxon>Ignavibacteriales</taxon>
        <taxon>Melioribacteraceae</taxon>
        <taxon>Melioribacter</taxon>
    </lineage>
</organism>
<feature type="active site" description="Nucleophile; for glutaminase activity" evidence="7">
    <location>
        <position position="149"/>
    </location>
</feature>
<dbReference type="GO" id="GO:0000257">
    <property type="term" value="F:nitrilase activity"/>
    <property type="evidence" value="ECO:0007669"/>
    <property type="project" value="UniProtKB-ARBA"/>
</dbReference>